<dbReference type="InterPro" id="IPR003593">
    <property type="entry name" value="AAA+_ATPase"/>
</dbReference>
<dbReference type="InterPro" id="IPR058031">
    <property type="entry name" value="AAA_lid_NorR"/>
</dbReference>
<dbReference type="PROSITE" id="PS00675">
    <property type="entry name" value="SIGMA54_INTERACT_1"/>
    <property type="match status" value="1"/>
</dbReference>
<evidence type="ECO:0000256" key="2">
    <source>
        <dbReference type="ARBA" id="ARBA00022840"/>
    </source>
</evidence>
<dbReference type="InterPro" id="IPR025943">
    <property type="entry name" value="Sigma_54_int_dom_ATP-bd_2"/>
</dbReference>
<reference evidence="8" key="1">
    <citation type="journal article" date="2019" name="Int. J. Syst. Evol. Microbiol.">
        <title>The Global Catalogue of Microorganisms (GCM) 10K type strain sequencing project: providing services to taxonomists for standard genome sequencing and annotation.</title>
        <authorList>
            <consortium name="The Broad Institute Genomics Platform"/>
            <consortium name="The Broad Institute Genome Sequencing Center for Infectious Disease"/>
            <person name="Wu L."/>
            <person name="Ma J."/>
        </authorList>
    </citation>
    <scope>NUCLEOTIDE SEQUENCE [LARGE SCALE GENOMIC DNA]</scope>
    <source>
        <strain evidence="8">CGMCC 1.15923</strain>
    </source>
</reference>
<dbReference type="InterPro" id="IPR025944">
    <property type="entry name" value="Sigma_54_int_dom_CS"/>
</dbReference>
<dbReference type="InterPro" id="IPR027417">
    <property type="entry name" value="P-loop_NTPase"/>
</dbReference>
<dbReference type="Pfam" id="PF02954">
    <property type="entry name" value="HTH_8"/>
    <property type="match status" value="1"/>
</dbReference>
<dbReference type="PROSITE" id="PS00688">
    <property type="entry name" value="SIGMA54_INTERACT_3"/>
    <property type="match status" value="1"/>
</dbReference>
<dbReference type="InterPro" id="IPR002078">
    <property type="entry name" value="Sigma_54_int"/>
</dbReference>
<dbReference type="Gene3D" id="1.10.10.60">
    <property type="entry name" value="Homeodomain-like"/>
    <property type="match status" value="1"/>
</dbReference>
<evidence type="ECO:0000259" key="6">
    <source>
        <dbReference type="PROSITE" id="PS50045"/>
    </source>
</evidence>
<dbReference type="PROSITE" id="PS00676">
    <property type="entry name" value="SIGMA54_INTERACT_2"/>
    <property type="match status" value="1"/>
</dbReference>
<dbReference type="InterPro" id="IPR025662">
    <property type="entry name" value="Sigma_54_int_dom_ATP-bd_1"/>
</dbReference>
<dbReference type="CDD" id="cd00009">
    <property type="entry name" value="AAA"/>
    <property type="match status" value="1"/>
</dbReference>
<evidence type="ECO:0000313" key="7">
    <source>
        <dbReference type="EMBL" id="GGB48954.1"/>
    </source>
</evidence>
<organism evidence="7 8">
    <name type="scientific">Oceanisphaera marina</name>
    <dbReference type="NCBI Taxonomy" id="2017550"/>
    <lineage>
        <taxon>Bacteria</taxon>
        <taxon>Pseudomonadati</taxon>
        <taxon>Pseudomonadota</taxon>
        <taxon>Gammaproteobacteria</taxon>
        <taxon>Aeromonadales</taxon>
        <taxon>Aeromonadaceae</taxon>
        <taxon>Oceanisphaera</taxon>
    </lineage>
</organism>
<keyword evidence="1" id="KW-0547">Nucleotide-binding</keyword>
<dbReference type="PRINTS" id="PR01590">
    <property type="entry name" value="HTHFIS"/>
</dbReference>
<dbReference type="Gene3D" id="3.30.450.20">
    <property type="entry name" value="PAS domain"/>
    <property type="match status" value="1"/>
</dbReference>
<gene>
    <name evidence="7" type="ORF">GCM10011502_22760</name>
</gene>
<keyword evidence="5" id="KW-0804">Transcription</keyword>
<dbReference type="Pfam" id="PF00158">
    <property type="entry name" value="Sigma54_activat"/>
    <property type="match status" value="1"/>
</dbReference>
<keyword evidence="3" id="KW-0805">Transcription regulation</keyword>
<dbReference type="SUPFAM" id="SSF46689">
    <property type="entry name" value="Homeodomain-like"/>
    <property type="match status" value="1"/>
</dbReference>
<proteinExistence type="predicted"/>
<evidence type="ECO:0000256" key="4">
    <source>
        <dbReference type="ARBA" id="ARBA00023125"/>
    </source>
</evidence>
<dbReference type="InterPro" id="IPR000014">
    <property type="entry name" value="PAS"/>
</dbReference>
<dbReference type="PANTHER" id="PTHR32071">
    <property type="entry name" value="TRANSCRIPTIONAL REGULATORY PROTEIN"/>
    <property type="match status" value="1"/>
</dbReference>
<evidence type="ECO:0000256" key="5">
    <source>
        <dbReference type="ARBA" id="ARBA00023163"/>
    </source>
</evidence>
<dbReference type="SUPFAM" id="SSF52540">
    <property type="entry name" value="P-loop containing nucleoside triphosphate hydrolases"/>
    <property type="match status" value="1"/>
</dbReference>
<dbReference type="InterPro" id="IPR002197">
    <property type="entry name" value="HTH_Fis"/>
</dbReference>
<evidence type="ECO:0000256" key="3">
    <source>
        <dbReference type="ARBA" id="ARBA00023015"/>
    </source>
</evidence>
<keyword evidence="8" id="KW-1185">Reference proteome</keyword>
<protein>
    <submittedName>
        <fullName evidence="7">Sigma-54-dependent Fis family transcriptional regulator</fullName>
    </submittedName>
</protein>
<dbReference type="EMBL" id="BMKE01000019">
    <property type="protein sequence ID" value="GGB48954.1"/>
    <property type="molecule type" value="Genomic_DNA"/>
</dbReference>
<accession>A0ABQ1IRR6</accession>
<name>A0ABQ1IRR6_9GAMM</name>
<keyword evidence="4" id="KW-0238">DNA-binding</keyword>
<dbReference type="Gene3D" id="1.10.8.60">
    <property type="match status" value="1"/>
</dbReference>
<dbReference type="Gene3D" id="3.40.50.300">
    <property type="entry name" value="P-loop containing nucleotide triphosphate hydrolases"/>
    <property type="match status" value="1"/>
</dbReference>
<dbReference type="RefSeq" id="WP_188630254.1">
    <property type="nucleotide sequence ID" value="NZ_BMKE01000019.1"/>
</dbReference>
<dbReference type="SMART" id="SM00382">
    <property type="entry name" value="AAA"/>
    <property type="match status" value="1"/>
</dbReference>
<evidence type="ECO:0000313" key="8">
    <source>
        <dbReference type="Proteomes" id="UP000646152"/>
    </source>
</evidence>
<sequence>MTTPFESHSGSARGLTRELIEIVFPMFEQASAGAIAVDKNSRITWINSRYARLLGLADTHGVIGRSVLSVIPNSRMPEVVDSGRPLLLDIMEYHTQQLVVTRLPFFNDDGQISGAVAFVLFDDLQPLTPLVSKYRSLHKDLLAARRALAKTGRSTRYQLGDFIGASPAVLEVKRRTRLAAGRDIPVLMLGETGTGKEVLAQSLHALSARMEGPFVGVNVAAIPENLLEAEFFGVAPGAFTGADKRMREGKFQRAQGGTLFLDEVGDMPLGLQAKLLRALQEREIEPLGSNQIIPIDVRVIAATSRDLTAMVADGRFRSDLYYRLNVLEIQIPPLRERPADIGILCEFLLEDICSGQARTEITDQAVALLAQHHWPGNVRELRNVLERAFTLSEGAEVLDVATLQRVLPDAAVPIAQADKPDSVAANAPAVILPGHEPPTELGTVRPLAVVLAEAEAEAITAALAQCNNNRSQAARLLGVSRSVFYEKLAKLSCLS</sequence>
<dbReference type="InterPro" id="IPR009057">
    <property type="entry name" value="Homeodomain-like_sf"/>
</dbReference>
<dbReference type="Proteomes" id="UP000646152">
    <property type="component" value="Unassembled WGS sequence"/>
</dbReference>
<dbReference type="Pfam" id="PF00989">
    <property type="entry name" value="PAS"/>
    <property type="match status" value="1"/>
</dbReference>
<dbReference type="PROSITE" id="PS50045">
    <property type="entry name" value="SIGMA54_INTERACT_4"/>
    <property type="match status" value="1"/>
</dbReference>
<evidence type="ECO:0000256" key="1">
    <source>
        <dbReference type="ARBA" id="ARBA00022741"/>
    </source>
</evidence>
<comment type="caution">
    <text evidence="7">The sequence shown here is derived from an EMBL/GenBank/DDBJ whole genome shotgun (WGS) entry which is preliminary data.</text>
</comment>
<dbReference type="CDD" id="cd00130">
    <property type="entry name" value="PAS"/>
    <property type="match status" value="1"/>
</dbReference>
<keyword evidence="2" id="KW-0067">ATP-binding</keyword>
<feature type="domain" description="Sigma-54 factor interaction" evidence="6">
    <location>
        <begin position="162"/>
        <end position="390"/>
    </location>
</feature>
<dbReference type="Pfam" id="PF25601">
    <property type="entry name" value="AAA_lid_14"/>
    <property type="match status" value="1"/>
</dbReference>
<dbReference type="SUPFAM" id="SSF55785">
    <property type="entry name" value="PYP-like sensor domain (PAS domain)"/>
    <property type="match status" value="1"/>
</dbReference>
<dbReference type="PANTHER" id="PTHR32071:SF99">
    <property type="entry name" value="TRANSCRIPTIONAL REGULATORY PROTEIN"/>
    <property type="match status" value="1"/>
</dbReference>
<dbReference type="InterPro" id="IPR013767">
    <property type="entry name" value="PAS_fold"/>
</dbReference>
<dbReference type="InterPro" id="IPR035965">
    <property type="entry name" value="PAS-like_dom_sf"/>
</dbReference>